<keyword evidence="1" id="KW-0732">Signal</keyword>
<reference evidence="3 4" key="1">
    <citation type="submission" date="2018-05" db="EMBL/GenBank/DDBJ databases">
        <title>The Hungate 1000. A catalogue of reference genomes from the rumen microbiome.</title>
        <authorList>
            <person name="Kelly W."/>
        </authorList>
    </citation>
    <scope>NUCLEOTIDE SEQUENCE [LARGE SCALE GENOMIC DNA]</scope>
    <source>
        <strain evidence="3 4">NLAE-zl-C242</strain>
    </source>
</reference>
<organism evidence="3 4">
    <name type="scientific">Faecalicatena orotica</name>
    <dbReference type="NCBI Taxonomy" id="1544"/>
    <lineage>
        <taxon>Bacteria</taxon>
        <taxon>Bacillati</taxon>
        <taxon>Bacillota</taxon>
        <taxon>Clostridia</taxon>
        <taxon>Lachnospirales</taxon>
        <taxon>Lachnospiraceae</taxon>
        <taxon>Faecalicatena</taxon>
    </lineage>
</organism>
<accession>A0A2Y9BIY2</accession>
<evidence type="ECO:0000259" key="2">
    <source>
        <dbReference type="Pfam" id="PF19407"/>
    </source>
</evidence>
<evidence type="ECO:0000256" key="1">
    <source>
        <dbReference type="SAM" id="SignalP"/>
    </source>
</evidence>
<feature type="signal peptide" evidence="1">
    <location>
        <begin position="1"/>
        <end position="34"/>
    </location>
</feature>
<evidence type="ECO:0000313" key="4">
    <source>
        <dbReference type="Proteomes" id="UP000245845"/>
    </source>
</evidence>
<dbReference type="Gene3D" id="2.60.40.10">
    <property type="entry name" value="Immunoglobulins"/>
    <property type="match status" value="1"/>
</dbReference>
<keyword evidence="4" id="KW-1185">Reference proteome</keyword>
<gene>
    <name evidence="3" type="ORF">A8806_11636</name>
</gene>
<dbReference type="InterPro" id="IPR046022">
    <property type="entry name" value="DUF5979"/>
</dbReference>
<dbReference type="OrthoDB" id="2064693at2"/>
<evidence type="ECO:0000313" key="3">
    <source>
        <dbReference type="EMBL" id="PWJ22861.1"/>
    </source>
</evidence>
<proteinExistence type="predicted"/>
<sequence length="325" mass="35521">MKIREFMKKSKVFVLICALVVPILSLTDINAADAIDITKQCSLTLTVPSDSVYRTDSNAPDITAKLYRIASVSESRHFTMLDSSYGVDIEALSQDENADWEAAAATAASNTDGKTPAKEAVIDHTTGEGVASGLETGMYLVMMDTLSSTQYEYSFTPYLISLPNNLYYSSQRPEDDEWLYDAESLVKMGAEPRLGNLEIIKDLTEYNSSLGPATFVFTIEGEKGTDRYSNVVSMTFTEAGRQSLIVENIPAGMIVTVTEVYPGSSYELTTAQSQTATIVANGVDVTIASVAFANTYNDGNNGGYGVENQFTYEDGEWQWNQKPVE</sequence>
<dbReference type="InterPro" id="IPR013783">
    <property type="entry name" value="Ig-like_fold"/>
</dbReference>
<dbReference type="EMBL" id="QGDL01000016">
    <property type="protein sequence ID" value="PWJ22861.1"/>
    <property type="molecule type" value="Genomic_DNA"/>
</dbReference>
<comment type="caution">
    <text evidence="3">The sequence shown here is derived from an EMBL/GenBank/DDBJ whole genome shotgun (WGS) entry which is preliminary data.</text>
</comment>
<protein>
    <recommendedName>
        <fullName evidence="2">DUF5979 domain-containing protein</fullName>
    </recommendedName>
</protein>
<feature type="domain" description="DUF5979" evidence="2">
    <location>
        <begin position="210"/>
        <end position="296"/>
    </location>
</feature>
<dbReference type="Pfam" id="PF19407">
    <property type="entry name" value="DUF5979"/>
    <property type="match status" value="1"/>
</dbReference>
<dbReference type="AlphaFoldDB" id="A0A2Y9BIY2"/>
<feature type="chain" id="PRO_5043162180" description="DUF5979 domain-containing protein" evidence="1">
    <location>
        <begin position="35"/>
        <end position="325"/>
    </location>
</feature>
<dbReference type="Proteomes" id="UP000245845">
    <property type="component" value="Unassembled WGS sequence"/>
</dbReference>
<name>A0A2Y9BIY2_9FIRM</name>
<dbReference type="RefSeq" id="WP_109733252.1">
    <property type="nucleotide sequence ID" value="NZ_BAAACK010000022.1"/>
</dbReference>